<evidence type="ECO:0000313" key="21">
    <source>
        <dbReference type="EMBL" id="KFO93947.1"/>
    </source>
</evidence>
<feature type="domain" description="BRCT" evidence="20">
    <location>
        <begin position="1741"/>
        <end position="1841"/>
    </location>
</feature>
<keyword evidence="16" id="KW-0539">Nucleus</keyword>
<gene>
    <name evidence="21" type="ORF">N320_04320</name>
</gene>
<evidence type="ECO:0000256" key="16">
    <source>
        <dbReference type="ARBA" id="ARBA00023242"/>
    </source>
</evidence>
<feature type="compositionally biased region" description="Polar residues" evidence="19">
    <location>
        <begin position="1164"/>
        <end position="1178"/>
    </location>
</feature>
<dbReference type="PANTHER" id="PTHR15321">
    <property type="entry name" value="TUMOR SUPPRESSOR P53-BINDING PROTEIN 1"/>
    <property type="match status" value="1"/>
</dbReference>
<dbReference type="GO" id="GO:2000042">
    <property type="term" value="P:negative regulation of double-strand break repair via homologous recombination"/>
    <property type="evidence" value="ECO:0007669"/>
    <property type="project" value="UniProtKB-ARBA"/>
</dbReference>
<evidence type="ECO:0000313" key="22">
    <source>
        <dbReference type="Proteomes" id="UP000054064"/>
    </source>
</evidence>
<evidence type="ECO:0000256" key="2">
    <source>
        <dbReference type="ARBA" id="ARBA00004629"/>
    </source>
</evidence>
<evidence type="ECO:0000256" key="13">
    <source>
        <dbReference type="ARBA" id="ARBA00023159"/>
    </source>
</evidence>
<dbReference type="GO" id="GO:0045944">
    <property type="term" value="P:positive regulation of transcription by RNA polymerase II"/>
    <property type="evidence" value="ECO:0007669"/>
    <property type="project" value="TreeGrafter"/>
</dbReference>
<evidence type="ECO:0000256" key="5">
    <source>
        <dbReference type="ARBA" id="ARBA00022499"/>
    </source>
</evidence>
<dbReference type="GO" id="GO:0045830">
    <property type="term" value="P:positive regulation of isotype switching"/>
    <property type="evidence" value="ECO:0007669"/>
    <property type="project" value="UniProtKB-ARBA"/>
</dbReference>
<keyword evidence="13" id="KW-0010">Activator</keyword>
<protein>
    <recommendedName>
        <fullName evidence="18">TP53-binding protein 1</fullName>
    </recommendedName>
</protein>
<dbReference type="GO" id="GO:0016604">
    <property type="term" value="C:nuclear body"/>
    <property type="evidence" value="ECO:0007669"/>
    <property type="project" value="UniProtKB-ARBA"/>
</dbReference>
<keyword evidence="8" id="KW-0227">DNA damage</keyword>
<evidence type="ECO:0000256" key="19">
    <source>
        <dbReference type="SAM" id="MobiDB-lite"/>
    </source>
</evidence>
<feature type="region of interest" description="Disordered" evidence="19">
    <location>
        <begin position="1622"/>
        <end position="1641"/>
    </location>
</feature>
<dbReference type="Proteomes" id="UP000054064">
    <property type="component" value="Unassembled WGS sequence"/>
</dbReference>
<name>A0A091HGJ4_BUCRH</name>
<dbReference type="InterPro" id="IPR047250">
    <property type="entry name" value="BRCT_p53bp1-like_rpt2"/>
</dbReference>
<feature type="region of interest" description="Disordered" evidence="19">
    <location>
        <begin position="1238"/>
        <end position="1345"/>
    </location>
</feature>
<dbReference type="Gene3D" id="2.30.30.30">
    <property type="match status" value="1"/>
</dbReference>
<feature type="region of interest" description="Disordered" evidence="19">
    <location>
        <begin position="239"/>
        <end position="266"/>
    </location>
</feature>
<dbReference type="Pfam" id="PF18428">
    <property type="entry name" value="BRCT_3"/>
    <property type="match status" value="1"/>
</dbReference>
<dbReference type="InterPro" id="IPR047249">
    <property type="entry name" value="BRCT_p53bp1-like_rpt1"/>
</dbReference>
<feature type="region of interest" description="Disordered" evidence="19">
    <location>
        <begin position="794"/>
        <end position="813"/>
    </location>
</feature>
<dbReference type="InterPro" id="IPR014722">
    <property type="entry name" value="Rib_uL2_dom2"/>
</dbReference>
<feature type="region of interest" description="Disordered" evidence="19">
    <location>
        <begin position="974"/>
        <end position="1022"/>
    </location>
</feature>
<dbReference type="SMART" id="SM00292">
    <property type="entry name" value="BRCT"/>
    <property type="match status" value="2"/>
</dbReference>
<feature type="region of interest" description="Disordered" evidence="19">
    <location>
        <begin position="140"/>
        <end position="173"/>
    </location>
</feature>
<dbReference type="SUPFAM" id="SSF63748">
    <property type="entry name" value="Tudor/PWWP/MBT"/>
    <property type="match status" value="2"/>
</dbReference>
<evidence type="ECO:0000256" key="3">
    <source>
        <dbReference type="ARBA" id="ARBA00022454"/>
    </source>
</evidence>
<dbReference type="Gene3D" id="3.40.50.10190">
    <property type="entry name" value="BRCT domain"/>
    <property type="match status" value="2"/>
</dbReference>
<keyword evidence="17" id="KW-0137">Centromere</keyword>
<evidence type="ECO:0000256" key="9">
    <source>
        <dbReference type="ARBA" id="ARBA00022838"/>
    </source>
</evidence>
<dbReference type="Gene3D" id="2.30.30.140">
    <property type="match status" value="1"/>
</dbReference>
<evidence type="ECO:0000256" key="17">
    <source>
        <dbReference type="ARBA" id="ARBA00023328"/>
    </source>
</evidence>
<keyword evidence="3" id="KW-0158">Chromosome</keyword>
<dbReference type="PANTHER" id="PTHR15321:SF3">
    <property type="entry name" value="TP53-BINDING PROTEIN 1"/>
    <property type="match status" value="1"/>
</dbReference>
<dbReference type="GO" id="GO:0035861">
    <property type="term" value="C:site of double-strand break"/>
    <property type="evidence" value="ECO:0007669"/>
    <property type="project" value="UniProtKB-ARBA"/>
</dbReference>
<accession>A0A091HGJ4</accession>
<dbReference type="GO" id="GO:0000776">
    <property type="term" value="C:kinetochore"/>
    <property type="evidence" value="ECO:0007669"/>
    <property type="project" value="UniProtKB-KW"/>
</dbReference>
<sequence length="1847" mass="199179">SALGKAGERGEGDVEDCASPCVEDGSLTFYFGMCTSYGCLVLDTGMSQLQFGALELSQSQDFENDFVHSERDAGHQFHPGAAVPASRLVKNDIQDGNAVLVMQFQNTAAASSTETQPGLEGQPEKSARSVTVSCFSRTLQEAEEHTGKQLPGCDPTKTEKSLDSGHEESDILSTQEEMFPENNAAGSGCPISGVEEGSSLVCTPARSLQLLQLSGQGSLVQESHSNVSSGLAVPPPVAFGSDALVPSSPTEQEQAQDEEMDISSPAEGRELMMKQRGDTLVEMAIPCIPPEPPVLPQASTPVSQSAPAFFPGSLPMPSQPEFSHDIFVPTQSPETKPEGEEKSSALTHLCLPGDLSGPTDALSKMSAGDSESCRLVLSAGECSQSTNTEVSPGSLNTGQGNENTQVEMISECKASDLRRCSVENDDVKLKMDAGDQALSENCEKAKKEDLDTAGKPVIQLVSADVAGDGSLAPTAHREIERVSGSQAAADQSGLPEILSSAQGREAQSEDCPLEETSEPEAVPETQCEEQEEKLEVKEKQINEDSSLVNITLSQRFILEREAQCHEDMEVEFPDGSCKSSKNFSDQARELEQIGPESQGKETSKDCAFDTGEAESRDKLSFKAASENMPKLKVLSKPSVGELLEQHNNLFPKVKSGVPSEVVSCAKNHPGGSELGQIMVIGNEPPLQERVVDVLVTQQKNRVSTNMEDAVTGRNLEQEEQMRPQERAPAESPSPSSDEYKSKNAVGRCFCSPSSSRKIQFRSMLKTPIHFTLPKEGDVIQPLTSTTPPLIGQLKMGPRRHSTPIVDDSCPDNTITTSDVTAESTMGTNNVTVESAVVSADVSEVSEKGDSCAVPEADAKLSLRMNLVTPETDGSEESLPFSLEKPIAGDRQDGSCAAAASSQKASSVFSRVCEVRREDEARGHGLSTSPFRGNLFGFPGVAEDAELHKNPSDWQYQQHKADDIGGQVLIPRRMQQDCHQQPSSGAEDRESVETGTVSAQPEEGRKQKKPSKAVTMDESQERWANTRNKGIQTTADCHFTPTTVTAATQTSEEICRQVEVGTCMSGQRPGRQDANVQTEESGLKLVNVSGEDTDSLHSQGEEEFNLLHPPKGRVQHRHTRTIREVRTVVTRVITDVYYVNGAEVERKVVEETEEPVVECQECETDTTSSRTAAGSSLTSGDLGDVSSFSSKASSLHRTSSGASSGHSATHSSSSSGRGTGAVKGKACGTETGEFALPIGRGVLGKSSPRKGAGQPASPLRVSQAGALPCEEEEDAISGTRQGSRAPVTPRGRGRRGRPPSRTTGARDSAGLPGVEDLSTTASPEEKSFTRPVRLPDGGEKSDTSGFCALRRSDSPEIPLQVVTGPLDCFVGLRVVAKWSSNGYFYSGMITQDVGAGKYKLLFDDGYECDVLGKDILLCDPIPLETEVTALSEDEYFSAGVVKGHRKESGELYYCIEKEGQRKWYKRMAVILSLEQGNKLREQFGLGPYEPVTPLTKAADISLDNLVEGKRKRRSNLGSPSTSSSSTTPTRKGQESPRIPAGTLSGKRKLVASEDERSPAKRGRKTAVIKPGAVRAGEFVSSCEGGDAVDPPVLEDHQGPLPHNKTLFLGYAFLLTMATPSDKLLNDQKPSDGPTGSSEEEEEFLGMTPYDKHYIAQQLRAGAGYILEDFNETQCNAAYQCLLIADQHCRTRKYLLCLARGIPCVSHIWVHDSCHANQLQNYRNYLLPAGYSLQEQKLVEWHPRENPFHNLKVLLVSDQQQNFLDLWSEILMTGGAASVKQHCSNANNKDIALGVYDVVVTDFSCPAGVLKCAEALRLPVVSQEWVIQSLIAGERVGYNKHPKYKHDYV</sequence>
<reference evidence="21 22" key="1">
    <citation type="submission" date="2014-04" db="EMBL/GenBank/DDBJ databases">
        <title>Genome evolution of avian class.</title>
        <authorList>
            <person name="Zhang G."/>
            <person name="Li C."/>
        </authorList>
    </citation>
    <scope>NUCLEOTIDE SEQUENCE [LARGE SCALE GENOMIC DNA]</scope>
    <source>
        <strain evidence="21">BGI_N320</strain>
    </source>
</reference>
<dbReference type="EMBL" id="KL534497">
    <property type="protein sequence ID" value="KFO93947.1"/>
    <property type="molecule type" value="Genomic_DNA"/>
</dbReference>
<dbReference type="GO" id="GO:0140005">
    <property type="term" value="F:histone H4K20me2 reader activity"/>
    <property type="evidence" value="ECO:0007669"/>
    <property type="project" value="UniProtKB-ARBA"/>
</dbReference>
<evidence type="ECO:0000256" key="10">
    <source>
        <dbReference type="ARBA" id="ARBA00022843"/>
    </source>
</evidence>
<keyword evidence="5" id="KW-1017">Isopeptide bond</keyword>
<dbReference type="InterPro" id="IPR036420">
    <property type="entry name" value="BRCT_dom_sf"/>
</dbReference>
<feature type="compositionally biased region" description="Basic and acidic residues" evidence="19">
    <location>
        <begin position="598"/>
        <end position="617"/>
    </location>
</feature>
<comment type="subcellular location">
    <subcellularLocation>
        <location evidence="2">Chromosome</location>
        <location evidence="2">Centromere</location>
        <location evidence="2">Kinetochore</location>
    </subcellularLocation>
    <subcellularLocation>
        <location evidence="1">Nucleus</location>
    </subcellularLocation>
</comment>
<dbReference type="InterPro" id="IPR001357">
    <property type="entry name" value="BRCT_dom"/>
</dbReference>
<feature type="compositionally biased region" description="Low complexity" evidence="19">
    <location>
        <begin position="1195"/>
        <end position="1215"/>
    </location>
</feature>
<dbReference type="GO" id="GO:0003677">
    <property type="term" value="F:DNA binding"/>
    <property type="evidence" value="ECO:0007669"/>
    <property type="project" value="UniProtKB-KW"/>
</dbReference>
<keyword evidence="9" id="KW-0995">Kinetochore</keyword>
<dbReference type="InterPro" id="IPR047252">
    <property type="entry name" value="TP53BP1-like"/>
</dbReference>
<evidence type="ECO:0000256" key="4">
    <source>
        <dbReference type="ARBA" id="ARBA00022481"/>
    </source>
</evidence>
<dbReference type="FunFam" id="2.30.30.30:FF:000019">
    <property type="entry name" value="Tumor suppressor p53-binding protein 1"/>
    <property type="match status" value="1"/>
</dbReference>
<dbReference type="FunFam" id="3.40.50.10190:FF:000003">
    <property type="entry name" value="Tumor suppressor p53-binding protein 1"/>
    <property type="match status" value="1"/>
</dbReference>
<dbReference type="InterPro" id="IPR015125">
    <property type="entry name" value="53-BP1_Tudor"/>
</dbReference>
<dbReference type="CDD" id="cd20383">
    <property type="entry name" value="Tudor_53BP1"/>
    <property type="match status" value="1"/>
</dbReference>
<feature type="non-terminal residue" evidence="21">
    <location>
        <position position="1847"/>
    </location>
</feature>
<feature type="region of interest" description="Disordered" evidence="19">
    <location>
        <begin position="1149"/>
        <end position="1225"/>
    </location>
</feature>
<evidence type="ECO:0000256" key="14">
    <source>
        <dbReference type="ARBA" id="ARBA00023163"/>
    </source>
</evidence>
<keyword evidence="4" id="KW-0488">Methylation</keyword>
<feature type="region of interest" description="Disordered" evidence="19">
    <location>
        <begin position="1507"/>
        <end position="1567"/>
    </location>
</feature>
<feature type="compositionally biased region" description="Basic and acidic residues" evidence="19">
    <location>
        <begin position="156"/>
        <end position="169"/>
    </location>
</feature>
<organism evidence="21 22">
    <name type="scientific">Buceros rhinoceros silvestris</name>
    <dbReference type="NCBI Taxonomy" id="175836"/>
    <lineage>
        <taxon>Eukaryota</taxon>
        <taxon>Metazoa</taxon>
        <taxon>Chordata</taxon>
        <taxon>Craniata</taxon>
        <taxon>Vertebrata</taxon>
        <taxon>Euteleostomi</taxon>
        <taxon>Archelosauria</taxon>
        <taxon>Archosauria</taxon>
        <taxon>Dinosauria</taxon>
        <taxon>Saurischia</taxon>
        <taxon>Theropoda</taxon>
        <taxon>Coelurosauria</taxon>
        <taxon>Aves</taxon>
        <taxon>Neognathae</taxon>
        <taxon>Neoaves</taxon>
        <taxon>Telluraves</taxon>
        <taxon>Coraciimorphae</taxon>
        <taxon>Bucerotiformes</taxon>
        <taxon>Bucerotidae</taxon>
        <taxon>Buceros</taxon>
    </lineage>
</organism>
<keyword evidence="11" id="KW-0805">Transcription regulation</keyword>
<feature type="compositionally biased region" description="Low complexity" evidence="19">
    <location>
        <begin position="1517"/>
        <end position="1528"/>
    </location>
</feature>
<keyword evidence="7" id="KW-0677">Repeat</keyword>
<dbReference type="Pfam" id="PF09038">
    <property type="entry name" value="53-BP1_Tudor"/>
    <property type="match status" value="1"/>
</dbReference>
<keyword evidence="12" id="KW-0238">DNA-binding</keyword>
<feature type="region of interest" description="Disordered" evidence="19">
    <location>
        <begin position="501"/>
        <end position="532"/>
    </location>
</feature>
<evidence type="ECO:0000256" key="7">
    <source>
        <dbReference type="ARBA" id="ARBA00022737"/>
    </source>
</evidence>
<evidence type="ECO:0000256" key="12">
    <source>
        <dbReference type="ARBA" id="ARBA00023125"/>
    </source>
</evidence>
<feature type="non-terminal residue" evidence="21">
    <location>
        <position position="1"/>
    </location>
</feature>
<dbReference type="FunFam" id="2.30.30.140:FF:000021">
    <property type="entry name" value="Tumor suppressor p53-binding protein 1"/>
    <property type="match status" value="1"/>
</dbReference>
<feature type="compositionally biased region" description="Basic and acidic residues" evidence="19">
    <location>
        <begin position="715"/>
        <end position="728"/>
    </location>
</feature>
<feature type="domain" description="BRCT" evidence="20">
    <location>
        <begin position="1637"/>
        <end position="1725"/>
    </location>
</feature>
<keyword evidence="6" id="KW-0597">Phosphoprotein</keyword>
<feature type="region of interest" description="Disordered" evidence="19">
    <location>
        <begin position="571"/>
        <end position="617"/>
    </location>
</feature>
<evidence type="ECO:0000256" key="6">
    <source>
        <dbReference type="ARBA" id="ARBA00022553"/>
    </source>
</evidence>
<evidence type="ECO:0000256" key="1">
    <source>
        <dbReference type="ARBA" id="ARBA00004123"/>
    </source>
</evidence>
<dbReference type="SUPFAM" id="SSF52113">
    <property type="entry name" value="BRCT domain"/>
    <property type="match status" value="2"/>
</dbReference>
<evidence type="ECO:0000256" key="8">
    <source>
        <dbReference type="ARBA" id="ARBA00022763"/>
    </source>
</evidence>
<dbReference type="FunFam" id="3.40.50.10190:FF:000005">
    <property type="entry name" value="Tumor suppressor p53-binding protein 1"/>
    <property type="match status" value="1"/>
</dbReference>
<feature type="region of interest" description="Disordered" evidence="19">
    <location>
        <begin position="111"/>
        <end position="130"/>
    </location>
</feature>
<evidence type="ECO:0000256" key="11">
    <source>
        <dbReference type="ARBA" id="ARBA00023015"/>
    </source>
</evidence>
<proteinExistence type="predicted"/>
<dbReference type="GO" id="GO:0006303">
    <property type="term" value="P:double-strand break repair via nonhomologous end joining"/>
    <property type="evidence" value="ECO:0007669"/>
    <property type="project" value="UniProtKB-ARBA"/>
</dbReference>
<keyword evidence="10" id="KW-0832">Ubl conjugation</keyword>
<evidence type="ECO:0000256" key="18">
    <source>
        <dbReference type="ARBA" id="ARBA00073180"/>
    </source>
</evidence>
<evidence type="ECO:0000256" key="15">
    <source>
        <dbReference type="ARBA" id="ARBA00023204"/>
    </source>
</evidence>
<dbReference type="GO" id="GO:0000077">
    <property type="term" value="P:DNA damage checkpoint signaling"/>
    <property type="evidence" value="ECO:0007669"/>
    <property type="project" value="TreeGrafter"/>
</dbReference>
<keyword evidence="15" id="KW-0234">DNA repair</keyword>
<dbReference type="CDD" id="cd17724">
    <property type="entry name" value="BRCT_p53bp1_rpt2"/>
    <property type="match status" value="1"/>
</dbReference>
<keyword evidence="22" id="KW-1185">Reference proteome</keyword>
<feature type="compositionally biased region" description="Acidic residues" evidence="19">
    <location>
        <begin position="1150"/>
        <end position="1163"/>
    </location>
</feature>
<feature type="region of interest" description="Disordered" evidence="19">
    <location>
        <begin position="702"/>
        <end position="746"/>
    </location>
</feature>
<feature type="compositionally biased region" description="Polar residues" evidence="19">
    <location>
        <begin position="1185"/>
        <end position="1194"/>
    </location>
</feature>
<dbReference type="GO" id="GO:0042393">
    <property type="term" value="F:histone binding"/>
    <property type="evidence" value="ECO:0007669"/>
    <property type="project" value="TreeGrafter"/>
</dbReference>
<keyword evidence="14" id="KW-0804">Transcription</keyword>
<dbReference type="PROSITE" id="PS50172">
    <property type="entry name" value="BRCT"/>
    <property type="match status" value="2"/>
</dbReference>
<dbReference type="CDD" id="cd17745">
    <property type="entry name" value="BRCT_p53bp1_rpt1"/>
    <property type="match status" value="1"/>
</dbReference>
<evidence type="ECO:0000259" key="20">
    <source>
        <dbReference type="PROSITE" id="PS50172"/>
    </source>
</evidence>